<keyword evidence="2" id="KW-1185">Reference proteome</keyword>
<evidence type="ECO:0000313" key="1">
    <source>
        <dbReference type="EMBL" id="PFH48719.1"/>
    </source>
</evidence>
<proteinExistence type="predicted"/>
<accession>A0A2A9NDL8</accession>
<organism evidence="1 2">
    <name type="scientific">Amanita thiersii Skay4041</name>
    <dbReference type="NCBI Taxonomy" id="703135"/>
    <lineage>
        <taxon>Eukaryota</taxon>
        <taxon>Fungi</taxon>
        <taxon>Dikarya</taxon>
        <taxon>Basidiomycota</taxon>
        <taxon>Agaricomycotina</taxon>
        <taxon>Agaricomycetes</taxon>
        <taxon>Agaricomycetidae</taxon>
        <taxon>Agaricales</taxon>
        <taxon>Pluteineae</taxon>
        <taxon>Amanitaceae</taxon>
        <taxon>Amanita</taxon>
    </lineage>
</organism>
<dbReference type="Proteomes" id="UP000242287">
    <property type="component" value="Unassembled WGS sequence"/>
</dbReference>
<dbReference type="AlphaFoldDB" id="A0A2A9NDL8"/>
<sequence>MFSPVDIGDYEGYVQRRKATSLAMLTALTALSNFVSNTALDMHRTQRHHKTINGSNQILGSNPSLPMLKLLFIQVFPAIAANAIPSVGGGCVVTTALFPLPEGFLACSRASSSLRSDFPQQQQLRTRLALSR</sequence>
<gene>
    <name evidence="1" type="ORF">AMATHDRAFT_5523</name>
</gene>
<evidence type="ECO:0000313" key="2">
    <source>
        <dbReference type="Proteomes" id="UP000242287"/>
    </source>
</evidence>
<dbReference type="EMBL" id="KZ302052">
    <property type="protein sequence ID" value="PFH48719.1"/>
    <property type="molecule type" value="Genomic_DNA"/>
</dbReference>
<protein>
    <submittedName>
        <fullName evidence="1">Uncharacterized protein</fullName>
    </submittedName>
</protein>
<name>A0A2A9NDL8_9AGAR</name>
<reference evidence="1 2" key="1">
    <citation type="submission" date="2014-02" db="EMBL/GenBank/DDBJ databases">
        <title>Transposable element dynamics among asymbiotic and ectomycorrhizal Amanita fungi.</title>
        <authorList>
            <consortium name="DOE Joint Genome Institute"/>
            <person name="Hess J."/>
            <person name="Skrede I."/>
            <person name="Wolfe B."/>
            <person name="LaButti K."/>
            <person name="Ohm R.A."/>
            <person name="Grigoriev I.V."/>
            <person name="Pringle A."/>
        </authorList>
    </citation>
    <scope>NUCLEOTIDE SEQUENCE [LARGE SCALE GENOMIC DNA]</scope>
    <source>
        <strain evidence="1 2">SKay4041</strain>
    </source>
</reference>